<keyword evidence="5 9" id="KW-0238">DNA-binding</keyword>
<dbReference type="PROSITE" id="PS51755">
    <property type="entry name" value="OMPR_PHOB"/>
    <property type="match status" value="1"/>
</dbReference>
<evidence type="ECO:0000256" key="1">
    <source>
        <dbReference type="ARBA" id="ARBA00018672"/>
    </source>
</evidence>
<keyword evidence="2 8" id="KW-0597">Phosphoprotein</keyword>
<dbReference type="GO" id="GO:0006355">
    <property type="term" value="P:regulation of DNA-templated transcription"/>
    <property type="evidence" value="ECO:0007669"/>
    <property type="project" value="InterPro"/>
</dbReference>
<dbReference type="InterPro" id="IPR016032">
    <property type="entry name" value="Sig_transdc_resp-reg_C-effctor"/>
</dbReference>
<evidence type="ECO:0000259" key="11">
    <source>
        <dbReference type="PROSITE" id="PS51755"/>
    </source>
</evidence>
<organism evidence="12 13">
    <name type="scientific">Clostridium tetani</name>
    <dbReference type="NCBI Taxonomy" id="1513"/>
    <lineage>
        <taxon>Bacteria</taxon>
        <taxon>Bacillati</taxon>
        <taxon>Bacillota</taxon>
        <taxon>Clostridia</taxon>
        <taxon>Eubacteriales</taxon>
        <taxon>Clostridiaceae</taxon>
        <taxon>Clostridium</taxon>
    </lineage>
</organism>
<feature type="DNA-binding region" description="OmpR/PhoB-type" evidence="9">
    <location>
        <begin position="130"/>
        <end position="230"/>
    </location>
</feature>
<dbReference type="CDD" id="cd00383">
    <property type="entry name" value="trans_reg_C"/>
    <property type="match status" value="1"/>
</dbReference>
<evidence type="ECO:0000313" key="12">
    <source>
        <dbReference type="EMBL" id="RXI45085.1"/>
    </source>
</evidence>
<gene>
    <name evidence="12" type="ORF">DP130_12595</name>
</gene>
<dbReference type="RefSeq" id="WP_129030917.1">
    <property type="nucleotide sequence ID" value="NZ_AP026806.1"/>
</dbReference>
<dbReference type="SUPFAM" id="SSF52172">
    <property type="entry name" value="CheY-like"/>
    <property type="match status" value="1"/>
</dbReference>
<evidence type="ECO:0000313" key="13">
    <source>
        <dbReference type="Proteomes" id="UP000290921"/>
    </source>
</evidence>
<dbReference type="PANTHER" id="PTHR48111">
    <property type="entry name" value="REGULATOR OF RPOS"/>
    <property type="match status" value="1"/>
</dbReference>
<evidence type="ECO:0000256" key="2">
    <source>
        <dbReference type="ARBA" id="ARBA00022553"/>
    </source>
</evidence>
<dbReference type="PANTHER" id="PTHR48111:SF2">
    <property type="entry name" value="RESPONSE REGULATOR SAER"/>
    <property type="match status" value="1"/>
</dbReference>
<dbReference type="CDD" id="cd17574">
    <property type="entry name" value="REC_OmpR"/>
    <property type="match status" value="1"/>
</dbReference>
<dbReference type="SMART" id="SM00862">
    <property type="entry name" value="Trans_reg_C"/>
    <property type="match status" value="1"/>
</dbReference>
<dbReference type="Pfam" id="PF00486">
    <property type="entry name" value="Trans_reg_C"/>
    <property type="match status" value="1"/>
</dbReference>
<dbReference type="PROSITE" id="PS50110">
    <property type="entry name" value="RESPONSE_REGULATORY"/>
    <property type="match status" value="1"/>
</dbReference>
<evidence type="ECO:0000259" key="10">
    <source>
        <dbReference type="PROSITE" id="PS50110"/>
    </source>
</evidence>
<dbReference type="GO" id="GO:0005829">
    <property type="term" value="C:cytosol"/>
    <property type="evidence" value="ECO:0007669"/>
    <property type="project" value="TreeGrafter"/>
</dbReference>
<dbReference type="InterPro" id="IPR001867">
    <property type="entry name" value="OmpR/PhoB-type_DNA-bd"/>
</dbReference>
<dbReference type="SMART" id="SM00448">
    <property type="entry name" value="REC"/>
    <property type="match status" value="1"/>
</dbReference>
<evidence type="ECO:0000256" key="9">
    <source>
        <dbReference type="PROSITE-ProRule" id="PRU01091"/>
    </source>
</evidence>
<keyword evidence="6" id="KW-0804">Transcription</keyword>
<keyword evidence="4" id="KW-0805">Transcription regulation</keyword>
<dbReference type="InterPro" id="IPR001789">
    <property type="entry name" value="Sig_transdc_resp-reg_receiver"/>
</dbReference>
<dbReference type="SUPFAM" id="SSF46894">
    <property type="entry name" value="C-terminal effector domain of the bipartite response regulators"/>
    <property type="match status" value="1"/>
</dbReference>
<dbReference type="EMBL" id="QMAP01000014">
    <property type="protein sequence ID" value="RXI45085.1"/>
    <property type="molecule type" value="Genomic_DNA"/>
</dbReference>
<proteinExistence type="predicted"/>
<reference evidence="12 13" key="1">
    <citation type="submission" date="2018-06" db="EMBL/GenBank/DDBJ databases">
        <title>Genome conservation of Clostridium tetani.</title>
        <authorList>
            <person name="Bruggemann H."/>
            <person name="Popoff M.R."/>
        </authorList>
    </citation>
    <scope>NUCLEOTIDE SEQUENCE [LARGE SCALE GENOMIC DNA]</scope>
    <source>
        <strain evidence="12 13">2017.061</strain>
    </source>
</reference>
<dbReference type="InterPro" id="IPR039420">
    <property type="entry name" value="WalR-like"/>
</dbReference>
<accession>A0A4Q0VAP3</accession>
<dbReference type="GO" id="GO:0000156">
    <property type="term" value="F:phosphorelay response regulator activity"/>
    <property type="evidence" value="ECO:0007669"/>
    <property type="project" value="TreeGrafter"/>
</dbReference>
<evidence type="ECO:0000256" key="3">
    <source>
        <dbReference type="ARBA" id="ARBA00023012"/>
    </source>
</evidence>
<dbReference type="Gene3D" id="6.10.250.690">
    <property type="match status" value="1"/>
</dbReference>
<comment type="caution">
    <text evidence="12">The sequence shown here is derived from an EMBL/GenBank/DDBJ whole genome shotgun (WGS) entry which is preliminary data.</text>
</comment>
<sequence length="234" mass="27323">MKERILIVEDDEEIALCIKEYVEKTGYEVLWASTGKEGYEEFKRENFSLLMIDIMMPEMDGLTLCKNIRLTSDVPILIISAKNEDGYKVKGLNIGADDYITKPFSLVELQARLESHLRRYRRYNGIENNEHILKFKRGLIIYQEGKYVEVDGRNIHLTSKEFELLILMAENPKKTFTKSELYEILWGEKDVHGNNTVTVHIKELREKLKENIKNPNFIETVWGVGYKFIGEVLP</sequence>
<dbReference type="InterPro" id="IPR036388">
    <property type="entry name" value="WH-like_DNA-bd_sf"/>
</dbReference>
<dbReference type="Pfam" id="PF00072">
    <property type="entry name" value="Response_reg"/>
    <property type="match status" value="1"/>
</dbReference>
<feature type="domain" description="OmpR/PhoB-type" evidence="11">
    <location>
        <begin position="130"/>
        <end position="230"/>
    </location>
</feature>
<dbReference type="GO" id="GO:0032993">
    <property type="term" value="C:protein-DNA complex"/>
    <property type="evidence" value="ECO:0007669"/>
    <property type="project" value="TreeGrafter"/>
</dbReference>
<dbReference type="GO" id="GO:0000976">
    <property type="term" value="F:transcription cis-regulatory region binding"/>
    <property type="evidence" value="ECO:0007669"/>
    <property type="project" value="TreeGrafter"/>
</dbReference>
<dbReference type="InterPro" id="IPR011006">
    <property type="entry name" value="CheY-like_superfamily"/>
</dbReference>
<evidence type="ECO:0000256" key="7">
    <source>
        <dbReference type="ARBA" id="ARBA00024867"/>
    </source>
</evidence>
<dbReference type="Proteomes" id="UP000290921">
    <property type="component" value="Unassembled WGS sequence"/>
</dbReference>
<name>A0A4Q0VAP3_CLOTA</name>
<dbReference type="FunFam" id="3.40.50.2300:FF:000001">
    <property type="entry name" value="DNA-binding response regulator PhoB"/>
    <property type="match status" value="1"/>
</dbReference>
<dbReference type="Gene3D" id="3.40.50.2300">
    <property type="match status" value="1"/>
</dbReference>
<protein>
    <recommendedName>
        <fullName evidence="1">Stage 0 sporulation protein A homolog</fullName>
    </recommendedName>
</protein>
<evidence type="ECO:0000256" key="8">
    <source>
        <dbReference type="PROSITE-ProRule" id="PRU00169"/>
    </source>
</evidence>
<comment type="function">
    <text evidence="7">May play the central regulatory role in sporulation. It may be an element of the effector pathway responsible for the activation of sporulation genes in response to nutritional stress. Spo0A may act in concert with spo0H (a sigma factor) to control the expression of some genes that are critical to the sporulation process.</text>
</comment>
<dbReference type="FunFam" id="1.10.10.10:FF:000018">
    <property type="entry name" value="DNA-binding response regulator ResD"/>
    <property type="match status" value="1"/>
</dbReference>
<keyword evidence="3" id="KW-0902">Two-component regulatory system</keyword>
<evidence type="ECO:0000256" key="5">
    <source>
        <dbReference type="ARBA" id="ARBA00023125"/>
    </source>
</evidence>
<feature type="modified residue" description="4-aspartylphosphate" evidence="8">
    <location>
        <position position="53"/>
    </location>
</feature>
<dbReference type="AlphaFoldDB" id="A0A4Q0VAP3"/>
<evidence type="ECO:0000256" key="4">
    <source>
        <dbReference type="ARBA" id="ARBA00023015"/>
    </source>
</evidence>
<evidence type="ECO:0000256" key="6">
    <source>
        <dbReference type="ARBA" id="ARBA00023163"/>
    </source>
</evidence>
<dbReference type="Gene3D" id="1.10.10.10">
    <property type="entry name" value="Winged helix-like DNA-binding domain superfamily/Winged helix DNA-binding domain"/>
    <property type="match status" value="1"/>
</dbReference>
<feature type="domain" description="Response regulatory" evidence="10">
    <location>
        <begin position="4"/>
        <end position="117"/>
    </location>
</feature>